<keyword evidence="11" id="KW-1185">Reference proteome</keyword>
<protein>
    <recommendedName>
        <fullName evidence="6">Chaperonin GroEL</fullName>
        <ecNumber evidence="6">5.6.1.7</ecNumber>
    </recommendedName>
    <alternativeName>
        <fullName evidence="6">60 kDa chaperonin</fullName>
    </alternativeName>
    <alternativeName>
        <fullName evidence="6">Chaperonin-60</fullName>
        <shortName evidence="6">Cpn60</shortName>
    </alternativeName>
</protein>
<gene>
    <name evidence="6 10" type="primary">groL</name>
    <name evidence="6" type="synonym">groEL</name>
    <name evidence="10" type="ORF">Vspart_00274</name>
</gene>
<comment type="subunit">
    <text evidence="6 8">Forms a cylinder of 14 subunits composed of two heptameric rings stacked back-to-back. Interacts with the co-chaperonin GroES.</text>
</comment>
<feature type="binding site" evidence="6">
    <location>
        <begin position="30"/>
        <end position="33"/>
    </location>
    <ligand>
        <name>ATP</name>
        <dbReference type="ChEBI" id="CHEBI:30616"/>
    </ligand>
</feature>
<dbReference type="NCBIfam" id="NF009489">
    <property type="entry name" value="PRK12851.1"/>
    <property type="match status" value="1"/>
</dbReference>
<evidence type="ECO:0000256" key="2">
    <source>
        <dbReference type="ARBA" id="ARBA00022741"/>
    </source>
</evidence>
<keyword evidence="4 6" id="KW-0143">Chaperone</keyword>
<proteinExistence type="inferred from homology"/>
<dbReference type="Gene3D" id="1.10.560.10">
    <property type="entry name" value="GroEL-like equatorial domain"/>
    <property type="match status" value="1"/>
</dbReference>
<evidence type="ECO:0000256" key="9">
    <source>
        <dbReference type="SAM" id="MobiDB-lite"/>
    </source>
</evidence>
<feature type="region of interest" description="Disordered" evidence="9">
    <location>
        <begin position="524"/>
        <end position="546"/>
    </location>
</feature>
<dbReference type="InterPro" id="IPR001844">
    <property type="entry name" value="Cpn60/GroEL"/>
</dbReference>
<dbReference type="CDD" id="cd03344">
    <property type="entry name" value="GroEL"/>
    <property type="match status" value="1"/>
</dbReference>
<feature type="binding site" evidence="6">
    <location>
        <position position="495"/>
    </location>
    <ligand>
        <name>ATP</name>
        <dbReference type="ChEBI" id="CHEBI:30616"/>
    </ligand>
</feature>
<organism evidence="10 11">
    <name type="scientific">Vibrio spartinae</name>
    <dbReference type="NCBI Taxonomy" id="1918945"/>
    <lineage>
        <taxon>Bacteria</taxon>
        <taxon>Pseudomonadati</taxon>
        <taxon>Pseudomonadota</taxon>
        <taxon>Gammaproteobacteria</taxon>
        <taxon>Vibrionales</taxon>
        <taxon>Vibrionaceae</taxon>
        <taxon>Vibrio</taxon>
    </lineage>
</organism>
<dbReference type="NCBIfam" id="NF009487">
    <property type="entry name" value="PRK12849.1"/>
    <property type="match status" value="1"/>
</dbReference>
<dbReference type="SUPFAM" id="SSF52029">
    <property type="entry name" value="GroEL apical domain-like"/>
    <property type="match status" value="1"/>
</dbReference>
<dbReference type="NCBIfam" id="TIGR02348">
    <property type="entry name" value="GroEL"/>
    <property type="match status" value="1"/>
</dbReference>
<dbReference type="PROSITE" id="PS00296">
    <property type="entry name" value="CHAPERONINS_CPN60"/>
    <property type="match status" value="1"/>
</dbReference>
<dbReference type="InterPro" id="IPR027410">
    <property type="entry name" value="TCP-1-like_intermed_sf"/>
</dbReference>
<dbReference type="InterPro" id="IPR027409">
    <property type="entry name" value="GroEL-like_apical_dom_sf"/>
</dbReference>
<dbReference type="NCBIfam" id="NF009488">
    <property type="entry name" value="PRK12850.1"/>
    <property type="match status" value="1"/>
</dbReference>
<feature type="binding site" evidence="6">
    <location>
        <begin position="479"/>
        <end position="481"/>
    </location>
    <ligand>
        <name>ATP</name>
        <dbReference type="ChEBI" id="CHEBI:30616"/>
    </ligand>
</feature>
<feature type="binding site" evidence="6">
    <location>
        <position position="415"/>
    </location>
    <ligand>
        <name>ATP</name>
        <dbReference type="ChEBI" id="CHEBI:30616"/>
    </ligand>
</feature>
<keyword evidence="6" id="KW-0963">Cytoplasm</keyword>
<dbReference type="InterPro" id="IPR018370">
    <property type="entry name" value="Chaperonin_Cpn60_CS"/>
</dbReference>
<feature type="binding site" evidence="6">
    <location>
        <begin position="87"/>
        <end position="91"/>
    </location>
    <ligand>
        <name>ATP</name>
        <dbReference type="ChEBI" id="CHEBI:30616"/>
    </ligand>
</feature>
<comment type="function">
    <text evidence="6 8">Together with its co-chaperonin GroES, plays an essential role in assisting protein folding. The GroEL-GroES system forms a nano-cage that allows encapsulation of the non-native substrate proteins and provides a physical environment optimized to promote and accelerate protein folding.</text>
</comment>
<evidence type="ECO:0000313" key="11">
    <source>
        <dbReference type="Proteomes" id="UP000515264"/>
    </source>
</evidence>
<dbReference type="Gene3D" id="3.50.7.10">
    <property type="entry name" value="GroEL"/>
    <property type="match status" value="1"/>
</dbReference>
<evidence type="ECO:0000256" key="8">
    <source>
        <dbReference type="RuleBase" id="RU000419"/>
    </source>
</evidence>
<dbReference type="InterPro" id="IPR002423">
    <property type="entry name" value="Cpn60/GroEL/TCP-1"/>
</dbReference>
<feature type="binding site" evidence="6">
    <location>
        <position position="51"/>
    </location>
    <ligand>
        <name>ATP</name>
        <dbReference type="ChEBI" id="CHEBI:30616"/>
    </ligand>
</feature>
<feature type="compositionally biased region" description="Gly residues" evidence="9">
    <location>
        <begin position="535"/>
        <end position="546"/>
    </location>
</feature>
<dbReference type="PANTHER" id="PTHR45633">
    <property type="entry name" value="60 KDA HEAT SHOCK PROTEIN, MITOCHONDRIAL"/>
    <property type="match status" value="1"/>
</dbReference>
<dbReference type="NCBIfam" id="NF000592">
    <property type="entry name" value="PRK00013.1"/>
    <property type="match status" value="1"/>
</dbReference>
<keyword evidence="3 6" id="KW-0067">ATP-binding</keyword>
<dbReference type="HAMAP" id="MF_00600">
    <property type="entry name" value="CH60"/>
    <property type="match status" value="1"/>
</dbReference>
<evidence type="ECO:0000313" key="10">
    <source>
        <dbReference type="EMBL" id="QMV13069.1"/>
    </source>
</evidence>
<evidence type="ECO:0000256" key="7">
    <source>
        <dbReference type="RuleBase" id="RU000418"/>
    </source>
</evidence>
<dbReference type="EC" id="5.6.1.7" evidence="6"/>
<evidence type="ECO:0000256" key="5">
    <source>
        <dbReference type="ARBA" id="ARBA00023235"/>
    </source>
</evidence>
<dbReference type="PRINTS" id="PR00298">
    <property type="entry name" value="CHAPERONIN60"/>
</dbReference>
<dbReference type="EMBL" id="CP046268">
    <property type="protein sequence ID" value="QMV13069.1"/>
    <property type="molecule type" value="Genomic_DNA"/>
</dbReference>
<dbReference type="RefSeq" id="WP_182288080.1">
    <property type="nucleotide sequence ID" value="NZ_CP046268.1"/>
</dbReference>
<keyword evidence="5 6" id="KW-0413">Isomerase</keyword>
<sequence>MAAKDVKFGNDARVKMLEGVNVLADAVKVTLGPKGRNVVLDKSFGAPTITKDGVTVAREIELEDKFQNMGAQMVKEVASQANDAAGDGTTTATVLAQSIVNEGLKAVAAGMNPMDLKRGIDKAVIAAVEALKGLSVPCEDNKAIAQVGTISANSDVSVGNIIAEAMEKVGRDGVITVEEGQALQDELDVVEGMQFDRGYLSPYFINNQESGSVELDNPFILLVDKKISNIRELLPVLESVAKASRPLLIVAEDVEGEALATLVVNNMRGIVKVAAVKAPGFGDRRKAMLQDIAVLTGGTVISEEIGLELDKTALEDLGQAKRVTITKENTTVIDGAGEAAAIDGRVVQIRQQIEEATSDYDKEKLQERVAKLAGGVAVIKVGAATEVEMKEKKDRVEDALHATRAAVEEGVVAGGGVALIRAASQLTELTGDNEEQSVGIRVALRAMESPIRQIVSNAGDEESVVANNIKAGKGNYGYNAATGEYGDMIEMGILDPTKVTRSALQFAASIAGLMITTEAMVTEVPKSDGPAMPDMGGGMGGMPGMM</sequence>
<dbReference type="Proteomes" id="UP000515264">
    <property type="component" value="Chromosome 1"/>
</dbReference>
<keyword evidence="2 6" id="KW-0547">Nucleotide-binding</keyword>
<dbReference type="Gene3D" id="3.30.260.10">
    <property type="entry name" value="TCP-1-like chaperonin intermediate domain"/>
    <property type="match status" value="1"/>
</dbReference>
<dbReference type="SUPFAM" id="SSF54849">
    <property type="entry name" value="GroEL-intermediate domain like"/>
    <property type="match status" value="1"/>
</dbReference>
<name>A0ABX6QV71_9VIBR</name>
<reference evidence="10 11" key="1">
    <citation type="journal article" date="2020" name="J. Nat. Prod.">
        <title>Genomics-Metabolomics Profiling Disclosed Marine Vibrio spartinae 3.6 as a Producer of a New Branched Side Chain Prodigiosin.</title>
        <authorList>
            <person name="Vitale G.A."/>
            <person name="Sciarretta M."/>
            <person name="Palma Esposito F."/>
            <person name="January G.G."/>
            <person name="Giaccio M."/>
            <person name="Bunk B."/>
            <person name="Sproer C."/>
            <person name="Bajerski F."/>
            <person name="Power D."/>
            <person name="Festa C."/>
            <person name="Monti M.C."/>
            <person name="D'Auria M.V."/>
            <person name="de Pascale D."/>
        </authorList>
    </citation>
    <scope>NUCLEOTIDE SEQUENCE [LARGE SCALE GENOMIC DNA]</scope>
    <source>
        <strain evidence="10 11">3.6</strain>
    </source>
</reference>
<dbReference type="InterPro" id="IPR027413">
    <property type="entry name" value="GROEL-like_equatorial_sf"/>
</dbReference>
<evidence type="ECO:0000256" key="3">
    <source>
        <dbReference type="ARBA" id="ARBA00022840"/>
    </source>
</evidence>
<evidence type="ECO:0000256" key="4">
    <source>
        <dbReference type="ARBA" id="ARBA00023186"/>
    </source>
</evidence>
<accession>A0ABX6QV71</accession>
<comment type="similarity">
    <text evidence="1 6 7">Belongs to the chaperonin (HSP60) family.</text>
</comment>
<comment type="subcellular location">
    <subcellularLocation>
        <location evidence="6">Cytoplasm</location>
    </subcellularLocation>
</comment>
<evidence type="ECO:0000256" key="6">
    <source>
        <dbReference type="HAMAP-Rule" id="MF_00600"/>
    </source>
</evidence>
<dbReference type="SUPFAM" id="SSF48592">
    <property type="entry name" value="GroEL equatorial domain-like"/>
    <property type="match status" value="1"/>
</dbReference>
<evidence type="ECO:0000256" key="1">
    <source>
        <dbReference type="ARBA" id="ARBA00006607"/>
    </source>
</evidence>
<dbReference type="Pfam" id="PF00118">
    <property type="entry name" value="Cpn60_TCP1"/>
    <property type="match status" value="1"/>
</dbReference>